<dbReference type="InterPro" id="IPR010359">
    <property type="entry name" value="IrrE_HExxH"/>
</dbReference>
<name>A0A291RQR9_9NOCA</name>
<dbReference type="Gene3D" id="1.10.10.2910">
    <property type="match status" value="1"/>
</dbReference>
<dbReference type="GeneID" id="88361721"/>
<evidence type="ECO:0000313" key="2">
    <source>
        <dbReference type="EMBL" id="ATL69961.1"/>
    </source>
</evidence>
<dbReference type="Proteomes" id="UP000221961">
    <property type="component" value="Chromosome"/>
</dbReference>
<dbReference type="AlphaFoldDB" id="A0A291RQR9"/>
<dbReference type="RefSeq" id="WP_098696965.1">
    <property type="nucleotide sequence ID" value="NZ_CP023778.1"/>
</dbReference>
<accession>A0A291RQR9</accession>
<evidence type="ECO:0000313" key="3">
    <source>
        <dbReference type="Proteomes" id="UP000221961"/>
    </source>
</evidence>
<sequence>MILRRRVIRLLRRLQVEPSDGVPAIVAALTRRVGPITVKPHPLVVPGSLAITVRDPDLGVVIFVQETTTPEHQAHLLLHELAHVILGTTEDAAVVTGGDQHDRSGHYTEPAERDAEFVARLISTRIDLSTGAQLPAQADERAERLARTLQERIGW</sequence>
<protein>
    <recommendedName>
        <fullName evidence="1">IrrE N-terminal-like domain-containing protein</fullName>
    </recommendedName>
</protein>
<reference evidence="2 3" key="1">
    <citation type="submission" date="2017-10" db="EMBL/GenBank/DDBJ databases">
        <title>Comparative genomics between pathogenic Norcardia.</title>
        <authorList>
            <person name="Zeng L."/>
        </authorList>
    </citation>
    <scope>NUCLEOTIDE SEQUENCE [LARGE SCALE GENOMIC DNA]</scope>
    <source>
        <strain evidence="2 3">NC_YFY_NT001</strain>
    </source>
</reference>
<gene>
    <name evidence="2" type="ORF">CRH09_31055</name>
</gene>
<dbReference type="Pfam" id="PF06114">
    <property type="entry name" value="Peptidase_M78"/>
    <property type="match status" value="1"/>
</dbReference>
<organism evidence="2 3">
    <name type="scientific">Nocardia terpenica</name>
    <dbReference type="NCBI Taxonomy" id="455432"/>
    <lineage>
        <taxon>Bacteria</taxon>
        <taxon>Bacillati</taxon>
        <taxon>Actinomycetota</taxon>
        <taxon>Actinomycetes</taxon>
        <taxon>Mycobacteriales</taxon>
        <taxon>Nocardiaceae</taxon>
        <taxon>Nocardia</taxon>
    </lineage>
</organism>
<evidence type="ECO:0000259" key="1">
    <source>
        <dbReference type="Pfam" id="PF06114"/>
    </source>
</evidence>
<proteinExistence type="predicted"/>
<feature type="domain" description="IrrE N-terminal-like" evidence="1">
    <location>
        <begin position="59"/>
        <end position="117"/>
    </location>
</feature>
<dbReference type="KEGG" id="ntp:CRH09_31055"/>
<dbReference type="EMBL" id="CP023778">
    <property type="protein sequence ID" value="ATL69961.1"/>
    <property type="molecule type" value="Genomic_DNA"/>
</dbReference>